<keyword evidence="4 7" id="KW-0812">Transmembrane</keyword>
<keyword evidence="3" id="KW-0813">Transport</keyword>
<reference evidence="8 9" key="1">
    <citation type="journal article" date="2017" name="Nature">
        <title>The Apostasia genome and the evolution of orchids.</title>
        <authorList>
            <person name="Zhang G.Q."/>
            <person name="Liu K.W."/>
            <person name="Li Z."/>
            <person name="Lohaus R."/>
            <person name="Hsiao Y.Y."/>
            <person name="Niu S.C."/>
            <person name="Wang J.Y."/>
            <person name="Lin Y.C."/>
            <person name="Xu Q."/>
            <person name="Chen L.J."/>
            <person name="Yoshida K."/>
            <person name="Fujiwara S."/>
            <person name="Wang Z.W."/>
            <person name="Zhang Y.Q."/>
            <person name="Mitsuda N."/>
            <person name="Wang M."/>
            <person name="Liu G.H."/>
            <person name="Pecoraro L."/>
            <person name="Huang H.X."/>
            <person name="Xiao X.J."/>
            <person name="Lin M."/>
            <person name="Wu X.Y."/>
            <person name="Wu W.L."/>
            <person name="Chen Y.Y."/>
            <person name="Chang S.B."/>
            <person name="Sakamoto S."/>
            <person name="Ohme-Takagi M."/>
            <person name="Yagi M."/>
            <person name="Zeng S.J."/>
            <person name="Shen C.Y."/>
            <person name="Yeh C.M."/>
            <person name="Luo Y.B."/>
            <person name="Tsai W.C."/>
            <person name="Van de Peer Y."/>
            <person name="Liu Z.J."/>
        </authorList>
    </citation>
    <scope>NUCLEOTIDE SEQUENCE [LARGE SCALE GENOMIC DNA]</scope>
    <source>
        <strain evidence="9">cv. Shenzhen</strain>
        <tissue evidence="8">Stem</tissue>
    </source>
</reference>
<feature type="transmembrane region" description="Helical" evidence="7">
    <location>
        <begin position="247"/>
        <end position="265"/>
    </location>
</feature>
<sequence>MICLSKPITHFTPFTARKPIKCFLPSHLHPPNGPNPSSSNEERYHTHLCETHSLKPFVPPSQMPDPGLFSSKKSGDGGEGRGSRIWASCGFGFWVQGFRCFPWLALNFHMAHGLGLSPSALQLVQNAGNLPMVAKPLFGLISDAVYIAGAQRLPYISIGAFLQALSWGTLALIPTHIGTFSVQMTCILLSNTGASITEVANDALVAVFGKTQKASGLQSYAFTALAAGALLGNMLGGFFLLKFSEPKTMFFIFSILLSIQLVFSLKTKEESLLEGKETSLYRPKVSNHRQNSLKENLVRQFNDLITIISDKKILYPLLWIVASNAVVPLFSGSIFCFQTECLKLDPLVIGLSKVVGQLMVLFITLAFNLYLKNIPMRKLVFWLQISYALSFLSDLILVKQYNVRLGLPNGAYVLCLSSLAESIAQFKTLPFTILFSRLCPSGSESSLFAFFASALCLSSILSGILGVGLASFLGVSSGEYSGLHLGIMVQSLAALLPLSWISYVPTRRNLEMKKA</sequence>
<evidence type="ECO:0000256" key="5">
    <source>
        <dbReference type="ARBA" id="ARBA00022989"/>
    </source>
</evidence>
<dbReference type="NCBIfam" id="TIGR00788">
    <property type="entry name" value="fbt"/>
    <property type="match status" value="1"/>
</dbReference>
<dbReference type="SUPFAM" id="SSF103473">
    <property type="entry name" value="MFS general substrate transporter"/>
    <property type="match status" value="1"/>
</dbReference>
<proteinExistence type="inferred from homology"/>
<comment type="subcellular location">
    <subcellularLocation>
        <location evidence="1">Membrane</location>
        <topology evidence="1">Multi-pass membrane protein</topology>
    </subcellularLocation>
</comment>
<evidence type="ECO:0000256" key="4">
    <source>
        <dbReference type="ARBA" id="ARBA00022692"/>
    </source>
</evidence>
<feature type="transmembrane region" description="Helical" evidence="7">
    <location>
        <begin position="485"/>
        <end position="504"/>
    </location>
</feature>
<evidence type="ECO:0000256" key="2">
    <source>
        <dbReference type="ARBA" id="ARBA00007015"/>
    </source>
</evidence>
<keyword evidence="9" id="KW-1185">Reference proteome</keyword>
<dbReference type="Pfam" id="PF03092">
    <property type="entry name" value="BT1"/>
    <property type="match status" value="1"/>
</dbReference>
<dbReference type="EMBL" id="KZ451886">
    <property type="protein sequence ID" value="PKA66461.1"/>
    <property type="molecule type" value="Genomic_DNA"/>
</dbReference>
<evidence type="ECO:0000256" key="1">
    <source>
        <dbReference type="ARBA" id="ARBA00004141"/>
    </source>
</evidence>
<comment type="similarity">
    <text evidence="2">Belongs to the major facilitator superfamily. Folate-biopterin transporter (TC 2.A.71) family.</text>
</comment>
<name>A0A2I0BF83_9ASPA</name>
<accession>A0A2I0BF83</accession>
<evidence type="ECO:0000313" key="9">
    <source>
        <dbReference type="Proteomes" id="UP000236161"/>
    </source>
</evidence>
<dbReference type="Gene3D" id="1.20.1250.20">
    <property type="entry name" value="MFS general substrate transporter like domains"/>
    <property type="match status" value="1"/>
</dbReference>
<keyword evidence="6 7" id="KW-0472">Membrane</keyword>
<evidence type="ECO:0000313" key="8">
    <source>
        <dbReference type="EMBL" id="PKA66461.1"/>
    </source>
</evidence>
<protein>
    <submittedName>
        <fullName evidence="8">Putative folate-biopterin transporter 9, chloroplastic</fullName>
    </submittedName>
</protein>
<evidence type="ECO:0000256" key="7">
    <source>
        <dbReference type="SAM" id="Phobius"/>
    </source>
</evidence>
<gene>
    <name evidence="8" type="ORF">AXF42_Ash007159</name>
</gene>
<keyword evidence="5 7" id="KW-1133">Transmembrane helix</keyword>
<dbReference type="InterPro" id="IPR004324">
    <property type="entry name" value="FBT"/>
</dbReference>
<dbReference type="GO" id="GO:0016020">
    <property type="term" value="C:membrane"/>
    <property type="evidence" value="ECO:0007669"/>
    <property type="project" value="UniProtKB-SubCell"/>
</dbReference>
<feature type="transmembrane region" description="Helical" evidence="7">
    <location>
        <begin position="347"/>
        <end position="367"/>
    </location>
</feature>
<organism evidence="8 9">
    <name type="scientific">Apostasia shenzhenica</name>
    <dbReference type="NCBI Taxonomy" id="1088818"/>
    <lineage>
        <taxon>Eukaryota</taxon>
        <taxon>Viridiplantae</taxon>
        <taxon>Streptophyta</taxon>
        <taxon>Embryophyta</taxon>
        <taxon>Tracheophyta</taxon>
        <taxon>Spermatophyta</taxon>
        <taxon>Magnoliopsida</taxon>
        <taxon>Liliopsida</taxon>
        <taxon>Asparagales</taxon>
        <taxon>Orchidaceae</taxon>
        <taxon>Apostasioideae</taxon>
        <taxon>Apostasia</taxon>
    </lineage>
</organism>
<dbReference type="OrthoDB" id="1923497at2759"/>
<dbReference type="Proteomes" id="UP000236161">
    <property type="component" value="Unassembled WGS sequence"/>
</dbReference>
<evidence type="ECO:0000256" key="3">
    <source>
        <dbReference type="ARBA" id="ARBA00022448"/>
    </source>
</evidence>
<evidence type="ECO:0000256" key="6">
    <source>
        <dbReference type="ARBA" id="ARBA00023136"/>
    </source>
</evidence>
<feature type="transmembrane region" description="Helical" evidence="7">
    <location>
        <begin position="220"/>
        <end position="241"/>
    </location>
</feature>
<feature type="transmembrane region" description="Helical" evidence="7">
    <location>
        <begin position="379"/>
        <end position="398"/>
    </location>
</feature>
<dbReference type="InterPro" id="IPR036259">
    <property type="entry name" value="MFS_trans_sf"/>
</dbReference>
<dbReference type="PANTHER" id="PTHR31585:SF12">
    <property type="entry name" value="FOLATE-BIOPTERIN TRANSPORTER 9, CHLOROPLASTIC-RELATED"/>
    <property type="match status" value="1"/>
</dbReference>
<dbReference type="PANTHER" id="PTHR31585">
    <property type="entry name" value="FOLATE-BIOPTERIN TRANSPORTER 1, CHLOROPLASTIC"/>
    <property type="match status" value="1"/>
</dbReference>
<dbReference type="AlphaFoldDB" id="A0A2I0BF83"/>
<feature type="transmembrane region" description="Helical" evidence="7">
    <location>
        <begin position="313"/>
        <end position="335"/>
    </location>
</feature>
<feature type="transmembrane region" description="Helical" evidence="7">
    <location>
        <begin position="447"/>
        <end position="473"/>
    </location>
</feature>
<dbReference type="InterPro" id="IPR039309">
    <property type="entry name" value="BT1"/>
</dbReference>